<keyword evidence="2" id="KW-0812">Transmembrane</keyword>
<evidence type="ECO:0000313" key="3">
    <source>
        <dbReference type="EMBL" id="MCH89784.1"/>
    </source>
</evidence>
<keyword evidence="4" id="KW-1185">Reference proteome</keyword>
<evidence type="ECO:0000256" key="1">
    <source>
        <dbReference type="SAM" id="Coils"/>
    </source>
</evidence>
<evidence type="ECO:0000313" key="4">
    <source>
        <dbReference type="Proteomes" id="UP000265520"/>
    </source>
</evidence>
<sequence>MTTSIENLFKHFVMIKKVVEDHFNSLQQKEKLMQKVRDAKKQKESTKKDNSQFELRMKPSVSRKRVRRYLYCCVFLHCIFLLRVSFPCSPSTWFLYCCVFLFCTALYWFIA</sequence>
<dbReference type="Proteomes" id="UP000265520">
    <property type="component" value="Unassembled WGS sequence"/>
</dbReference>
<name>A0A392MU19_9FABA</name>
<reference evidence="3 4" key="1">
    <citation type="journal article" date="2018" name="Front. Plant Sci.">
        <title>Red Clover (Trifolium pratense) and Zigzag Clover (T. medium) - A Picture of Genomic Similarities and Differences.</title>
        <authorList>
            <person name="Dluhosova J."/>
            <person name="Istvanek J."/>
            <person name="Nedelnik J."/>
            <person name="Repkova J."/>
        </authorList>
    </citation>
    <scope>NUCLEOTIDE SEQUENCE [LARGE SCALE GENOMIC DNA]</scope>
    <source>
        <strain evidence="4">cv. 10/8</strain>
        <tissue evidence="3">Leaf</tissue>
    </source>
</reference>
<protein>
    <submittedName>
        <fullName evidence="3">NBS-containing resistance-like protein</fullName>
    </submittedName>
</protein>
<dbReference type="EMBL" id="LXQA010016885">
    <property type="protein sequence ID" value="MCH89784.1"/>
    <property type="molecule type" value="Genomic_DNA"/>
</dbReference>
<dbReference type="AlphaFoldDB" id="A0A392MU19"/>
<keyword evidence="1" id="KW-0175">Coiled coil</keyword>
<feature type="transmembrane region" description="Helical" evidence="2">
    <location>
        <begin position="66"/>
        <end position="86"/>
    </location>
</feature>
<keyword evidence="2" id="KW-0472">Membrane</keyword>
<accession>A0A392MU19</accession>
<proteinExistence type="predicted"/>
<keyword evidence="2" id="KW-1133">Transmembrane helix</keyword>
<feature type="coiled-coil region" evidence="1">
    <location>
        <begin position="26"/>
        <end position="56"/>
    </location>
</feature>
<feature type="transmembrane region" description="Helical" evidence="2">
    <location>
        <begin position="92"/>
        <end position="110"/>
    </location>
</feature>
<comment type="caution">
    <text evidence="3">The sequence shown here is derived from an EMBL/GenBank/DDBJ whole genome shotgun (WGS) entry which is preliminary data.</text>
</comment>
<organism evidence="3 4">
    <name type="scientific">Trifolium medium</name>
    <dbReference type="NCBI Taxonomy" id="97028"/>
    <lineage>
        <taxon>Eukaryota</taxon>
        <taxon>Viridiplantae</taxon>
        <taxon>Streptophyta</taxon>
        <taxon>Embryophyta</taxon>
        <taxon>Tracheophyta</taxon>
        <taxon>Spermatophyta</taxon>
        <taxon>Magnoliopsida</taxon>
        <taxon>eudicotyledons</taxon>
        <taxon>Gunneridae</taxon>
        <taxon>Pentapetalae</taxon>
        <taxon>rosids</taxon>
        <taxon>fabids</taxon>
        <taxon>Fabales</taxon>
        <taxon>Fabaceae</taxon>
        <taxon>Papilionoideae</taxon>
        <taxon>50 kb inversion clade</taxon>
        <taxon>NPAAA clade</taxon>
        <taxon>Hologalegina</taxon>
        <taxon>IRL clade</taxon>
        <taxon>Trifolieae</taxon>
        <taxon>Trifolium</taxon>
    </lineage>
</organism>
<gene>
    <name evidence="3" type="ORF">A2U01_0010685</name>
</gene>
<evidence type="ECO:0000256" key="2">
    <source>
        <dbReference type="SAM" id="Phobius"/>
    </source>
</evidence>